<reference evidence="1" key="1">
    <citation type="journal article" date="2021" name="Proc. Natl. Acad. Sci. U.S.A.">
        <title>A Catalog of Tens of Thousands of Viruses from Human Metagenomes Reveals Hidden Associations with Chronic Diseases.</title>
        <authorList>
            <person name="Tisza M.J."/>
            <person name="Buck C.B."/>
        </authorList>
    </citation>
    <scope>NUCLEOTIDE SEQUENCE</scope>
    <source>
        <strain evidence="1">CtABi4</strain>
    </source>
</reference>
<accession>A0A8S5LF74</accession>
<protein>
    <submittedName>
        <fullName evidence="1">Helix-turn-helix domain protein</fullName>
    </submittedName>
</protein>
<sequence length="84" mass="9587">MPKSKKTVTNWDDVPIYIDLPLLANLWGFSVDCLKKKAQSGVLPAAKMFGEWRISKEDAKAYFEKAYNETQEGIKKDGSNYQQI</sequence>
<organism evidence="1">
    <name type="scientific">Siphoviridae sp. ctABi4</name>
    <dbReference type="NCBI Taxonomy" id="2823566"/>
    <lineage>
        <taxon>Viruses</taxon>
        <taxon>Duplodnaviria</taxon>
        <taxon>Heunggongvirae</taxon>
        <taxon>Uroviricota</taxon>
        <taxon>Caudoviricetes</taxon>
    </lineage>
</organism>
<evidence type="ECO:0000313" key="1">
    <source>
        <dbReference type="EMBL" id="DAD68598.1"/>
    </source>
</evidence>
<proteinExistence type="predicted"/>
<dbReference type="EMBL" id="BK014705">
    <property type="protein sequence ID" value="DAD68598.1"/>
    <property type="molecule type" value="Genomic_DNA"/>
</dbReference>
<name>A0A8S5LF74_9CAUD</name>